<dbReference type="SUPFAM" id="SSF48097">
    <property type="entry name" value="Regulator of G-protein signaling, RGS"/>
    <property type="match status" value="1"/>
</dbReference>
<dbReference type="InterPro" id="IPR044926">
    <property type="entry name" value="RGS_subdomain_2"/>
</dbReference>
<dbReference type="EMBL" id="RBNI01005442">
    <property type="protein sequence ID" value="RUP46693.1"/>
    <property type="molecule type" value="Genomic_DNA"/>
</dbReference>
<keyword evidence="3" id="KW-1185">Reference proteome</keyword>
<evidence type="ECO:0000259" key="1">
    <source>
        <dbReference type="PROSITE" id="PS50132"/>
    </source>
</evidence>
<dbReference type="Proteomes" id="UP000268093">
    <property type="component" value="Unassembled WGS sequence"/>
</dbReference>
<dbReference type="SMART" id="SM00315">
    <property type="entry name" value="RGS"/>
    <property type="match status" value="1"/>
</dbReference>
<comment type="caution">
    <text evidence="2">The sequence shown here is derived from an EMBL/GenBank/DDBJ whole genome shotgun (WGS) entry which is preliminary data.</text>
</comment>
<sequence>MPCKILRSVFRFYRHLLPRISPHKLSFSLENPGLLITFPCYLMSFIWEFRLKSPFSNYVSSSLWLVFGFLGTHCNSVIAPLWRSYRDARNYQVVDHYDFNKVLANPILFAQFSQFSVTTFTSEHTRFLGDYQLLKVMTTETFKSDEEGAQRTRDRRQTMLPNSVKSNYAGLYDLPSVADSIISSLPRPVNKQNTSAISSISSVSTDSTGPNLEVPASLKPSFYSFYSLFIQRDSALEVNVSAEIKERVQRQIEEDDYTLTMFDAVKREVLDLLFFDTFVKFAAERPDLIKKERDQQLGQDKDDILLGSRAT</sequence>
<name>A0A433D791_9FUNG</name>
<dbReference type="Gene3D" id="1.10.167.10">
    <property type="entry name" value="Regulator of G-protein Signalling 4, domain 2"/>
    <property type="match status" value="1"/>
</dbReference>
<organism evidence="2 3">
    <name type="scientific">Jimgerdemannia flammicorona</name>
    <dbReference type="NCBI Taxonomy" id="994334"/>
    <lineage>
        <taxon>Eukaryota</taxon>
        <taxon>Fungi</taxon>
        <taxon>Fungi incertae sedis</taxon>
        <taxon>Mucoromycota</taxon>
        <taxon>Mucoromycotina</taxon>
        <taxon>Endogonomycetes</taxon>
        <taxon>Endogonales</taxon>
        <taxon>Endogonaceae</taxon>
        <taxon>Jimgerdemannia</taxon>
    </lineage>
</organism>
<protein>
    <recommendedName>
        <fullName evidence="1">RGS domain-containing protein</fullName>
    </recommendedName>
</protein>
<reference evidence="2 3" key="1">
    <citation type="journal article" date="2018" name="New Phytol.">
        <title>Phylogenomics of Endogonaceae and evolution of mycorrhizas within Mucoromycota.</title>
        <authorList>
            <person name="Chang Y."/>
            <person name="Desiro A."/>
            <person name="Na H."/>
            <person name="Sandor L."/>
            <person name="Lipzen A."/>
            <person name="Clum A."/>
            <person name="Barry K."/>
            <person name="Grigoriev I.V."/>
            <person name="Martin F.M."/>
            <person name="Stajich J.E."/>
            <person name="Smith M.E."/>
            <person name="Bonito G."/>
            <person name="Spatafora J.W."/>
        </authorList>
    </citation>
    <scope>NUCLEOTIDE SEQUENCE [LARGE SCALE GENOMIC DNA]</scope>
    <source>
        <strain evidence="2 3">GMNB39</strain>
    </source>
</reference>
<dbReference type="InterPro" id="IPR016137">
    <property type="entry name" value="RGS"/>
</dbReference>
<dbReference type="OrthoDB" id="196547at2759"/>
<dbReference type="InterPro" id="IPR036305">
    <property type="entry name" value="RGS_sf"/>
</dbReference>
<dbReference type="AlphaFoldDB" id="A0A433D791"/>
<proteinExistence type="predicted"/>
<dbReference type="PROSITE" id="PS50132">
    <property type="entry name" value="RGS"/>
    <property type="match status" value="1"/>
</dbReference>
<evidence type="ECO:0000313" key="3">
    <source>
        <dbReference type="Proteomes" id="UP000268093"/>
    </source>
</evidence>
<dbReference type="Pfam" id="PF00615">
    <property type="entry name" value="RGS"/>
    <property type="match status" value="1"/>
</dbReference>
<gene>
    <name evidence="2" type="ORF">BC936DRAFT_146624</name>
</gene>
<accession>A0A433D791</accession>
<feature type="domain" description="RGS" evidence="1">
    <location>
        <begin position="98"/>
        <end position="281"/>
    </location>
</feature>
<evidence type="ECO:0000313" key="2">
    <source>
        <dbReference type="EMBL" id="RUP46693.1"/>
    </source>
</evidence>